<dbReference type="HOGENOM" id="CLU_144816_1_1_12"/>
<reference evidence="2 3" key="1">
    <citation type="journal article" date="2011" name="Stand. Genomic Sci.">
        <title>Complete genome sequence of Treponema succinifaciens type strain (6091).</title>
        <authorList>
            <person name="Han C."/>
            <person name="Gronow S."/>
            <person name="Teshima H."/>
            <person name="Lapidus A."/>
            <person name="Nolan M."/>
            <person name="Lucas S."/>
            <person name="Hammon N."/>
            <person name="Deshpande S."/>
            <person name="Cheng J.F."/>
            <person name="Zeytun A."/>
            <person name="Tapia R."/>
            <person name="Goodwin L."/>
            <person name="Pitluck S."/>
            <person name="Liolios K."/>
            <person name="Pagani I."/>
            <person name="Ivanova N."/>
            <person name="Mavromatis K."/>
            <person name="Mikhailova N."/>
            <person name="Huntemann M."/>
            <person name="Pati A."/>
            <person name="Chen A."/>
            <person name="Palaniappan K."/>
            <person name="Land M."/>
            <person name="Hauser L."/>
            <person name="Brambilla E.M."/>
            <person name="Rohde M."/>
            <person name="Goker M."/>
            <person name="Woyke T."/>
            <person name="Bristow J."/>
            <person name="Eisen J.A."/>
            <person name="Markowitz V."/>
            <person name="Hugenholtz P."/>
            <person name="Kyrpides N.C."/>
            <person name="Klenk H.P."/>
            <person name="Detter J.C."/>
        </authorList>
    </citation>
    <scope>NUCLEOTIDE SEQUENCE [LARGE SCALE GENOMIC DNA]</scope>
    <source>
        <strain evidence="3">ATCC 33096 / DSM 2489 / 6091</strain>
    </source>
</reference>
<sequence>MKESYSLMMALVAVFVSGAVIYGTRLLPFVAFSRKNPPAIIRFIEKYTPSLIMAVLVVYCFKDTSFLSSPFGIPHLAASVATVVIHLLFKNSMVSIFSSTIIFMVLSRIM</sequence>
<dbReference type="EMBL" id="CP002631">
    <property type="protein sequence ID" value="AEB14973.1"/>
    <property type="molecule type" value="Genomic_DNA"/>
</dbReference>
<evidence type="ECO:0000313" key="3">
    <source>
        <dbReference type="Proteomes" id="UP000006852"/>
    </source>
</evidence>
<protein>
    <submittedName>
        <fullName evidence="2">Branched-chain amino acid transport</fullName>
    </submittedName>
</protein>
<reference evidence="3" key="2">
    <citation type="submission" date="2011-04" db="EMBL/GenBank/DDBJ databases">
        <title>The complete genome of chromosome of Treponema succinifaciens DSM 2489.</title>
        <authorList>
            <person name="Lucas S."/>
            <person name="Copeland A."/>
            <person name="Lapidus A."/>
            <person name="Bruce D."/>
            <person name="Goodwin L."/>
            <person name="Pitluck S."/>
            <person name="Peters L."/>
            <person name="Kyrpides N."/>
            <person name="Mavromatis K."/>
            <person name="Ivanova N."/>
            <person name="Ovchinnikova G."/>
            <person name="Teshima H."/>
            <person name="Detter J.C."/>
            <person name="Tapia R."/>
            <person name="Han C."/>
            <person name="Land M."/>
            <person name="Hauser L."/>
            <person name="Markowitz V."/>
            <person name="Cheng J.-F."/>
            <person name="Hugenholtz P."/>
            <person name="Woyke T."/>
            <person name="Wu D."/>
            <person name="Gronow S."/>
            <person name="Wellnitz S."/>
            <person name="Brambilla E."/>
            <person name="Klenk H.-P."/>
            <person name="Eisen J.A."/>
        </authorList>
    </citation>
    <scope>NUCLEOTIDE SEQUENCE [LARGE SCALE GENOMIC DNA]</scope>
    <source>
        <strain evidence="3">ATCC 33096 / DSM 2489 / 6091</strain>
    </source>
</reference>
<keyword evidence="1" id="KW-0472">Membrane</keyword>
<proteinExistence type="predicted"/>
<feature type="transmembrane region" description="Helical" evidence="1">
    <location>
        <begin position="79"/>
        <end position="106"/>
    </location>
</feature>
<dbReference type="AlphaFoldDB" id="F2NTI4"/>
<dbReference type="OrthoDB" id="308265at2"/>
<feature type="transmembrane region" description="Helical" evidence="1">
    <location>
        <begin position="39"/>
        <end position="59"/>
    </location>
</feature>
<keyword evidence="3" id="KW-1185">Reference proteome</keyword>
<organism evidence="2 3">
    <name type="scientific">Treponema succinifaciens (strain ATCC 33096 / DSM 2489 / 6091)</name>
    <dbReference type="NCBI Taxonomy" id="869209"/>
    <lineage>
        <taxon>Bacteria</taxon>
        <taxon>Pseudomonadati</taxon>
        <taxon>Spirochaetota</taxon>
        <taxon>Spirochaetia</taxon>
        <taxon>Spirochaetales</taxon>
        <taxon>Treponemataceae</taxon>
        <taxon>Treponema</taxon>
    </lineage>
</organism>
<accession>F2NTI4</accession>
<evidence type="ECO:0000256" key="1">
    <source>
        <dbReference type="SAM" id="Phobius"/>
    </source>
</evidence>
<dbReference type="eggNOG" id="COG1687">
    <property type="taxonomic scope" value="Bacteria"/>
</dbReference>
<dbReference type="KEGG" id="tsu:Tresu_2103"/>
<gene>
    <name evidence="2" type="ordered locus">Tresu_2103</name>
</gene>
<dbReference type="GeneID" id="302999226"/>
<feature type="transmembrane region" description="Helical" evidence="1">
    <location>
        <begin position="6"/>
        <end position="27"/>
    </location>
</feature>
<keyword evidence="1" id="KW-1133">Transmembrane helix</keyword>
<dbReference type="PIRSF" id="PIRSF003203">
    <property type="entry name" value="AzlD"/>
    <property type="match status" value="1"/>
</dbReference>
<dbReference type="InterPro" id="IPR008407">
    <property type="entry name" value="Brnchd-chn_aa_trnsp_AzlD"/>
</dbReference>
<keyword evidence="1" id="KW-0812">Transmembrane</keyword>
<dbReference type="Pfam" id="PF05437">
    <property type="entry name" value="AzlD"/>
    <property type="match status" value="1"/>
</dbReference>
<dbReference type="STRING" id="869209.Tresu_2103"/>
<name>F2NTI4_TRES6</name>
<dbReference type="RefSeq" id="WP_013702226.1">
    <property type="nucleotide sequence ID" value="NC_015385.1"/>
</dbReference>
<evidence type="ECO:0000313" key="2">
    <source>
        <dbReference type="EMBL" id="AEB14973.1"/>
    </source>
</evidence>
<dbReference type="Proteomes" id="UP000006852">
    <property type="component" value="Chromosome"/>
</dbReference>